<dbReference type="Proteomes" id="UP000249229">
    <property type="component" value="Unassembled WGS sequence"/>
</dbReference>
<evidence type="ECO:0000256" key="2">
    <source>
        <dbReference type="SAM" id="SignalP"/>
    </source>
</evidence>
<proteinExistence type="predicted"/>
<accession>A0A2W5PFT2</accession>
<keyword evidence="2" id="KW-0732">Signal</keyword>
<feature type="region of interest" description="Disordered" evidence="1">
    <location>
        <begin position="69"/>
        <end position="98"/>
    </location>
</feature>
<dbReference type="AlphaFoldDB" id="A0A2W5PFT2"/>
<evidence type="ECO:0008006" key="5">
    <source>
        <dbReference type="Google" id="ProtNLM"/>
    </source>
</evidence>
<feature type="signal peptide" evidence="2">
    <location>
        <begin position="1"/>
        <end position="24"/>
    </location>
</feature>
<evidence type="ECO:0000313" key="4">
    <source>
        <dbReference type="Proteomes" id="UP000249229"/>
    </source>
</evidence>
<protein>
    <recommendedName>
        <fullName evidence="5">Lipoprotein</fullName>
    </recommendedName>
</protein>
<sequence length="98" mass="9824">MKRLMMTGLVAATALGLAACSERAQNESAQAGNAIAADTAATTSNAVEDVDAATDRALNSAENSLDRAGATLRNSGDAAADATGNAMVRAGEGLRDRK</sequence>
<reference evidence="3 4" key="1">
    <citation type="submission" date="2017-08" db="EMBL/GenBank/DDBJ databases">
        <title>Infants hospitalized years apart are colonized by the same room-sourced microbial strains.</title>
        <authorList>
            <person name="Brooks B."/>
            <person name="Olm M.R."/>
            <person name="Firek B.A."/>
            <person name="Baker R."/>
            <person name="Thomas B.C."/>
            <person name="Morowitz M.J."/>
            <person name="Banfield J.F."/>
        </authorList>
    </citation>
    <scope>NUCLEOTIDE SEQUENCE [LARGE SCALE GENOMIC DNA]</scope>
    <source>
        <strain evidence="3">S2_005_001_R1_22</strain>
    </source>
</reference>
<name>A0A2W5PFT2_9SPHN</name>
<feature type="chain" id="PRO_5015889562" description="Lipoprotein" evidence="2">
    <location>
        <begin position="25"/>
        <end position="98"/>
    </location>
</feature>
<comment type="caution">
    <text evidence="3">The sequence shown here is derived from an EMBL/GenBank/DDBJ whole genome shotgun (WGS) entry which is preliminary data.</text>
</comment>
<gene>
    <name evidence="3" type="ORF">DI544_03360</name>
</gene>
<evidence type="ECO:0000256" key="1">
    <source>
        <dbReference type="SAM" id="MobiDB-lite"/>
    </source>
</evidence>
<evidence type="ECO:0000313" key="3">
    <source>
        <dbReference type="EMBL" id="PZQ61685.1"/>
    </source>
</evidence>
<dbReference type="PROSITE" id="PS51257">
    <property type="entry name" value="PROKAR_LIPOPROTEIN"/>
    <property type="match status" value="1"/>
</dbReference>
<dbReference type="EMBL" id="QFQI01000002">
    <property type="protein sequence ID" value="PZQ61685.1"/>
    <property type="molecule type" value="Genomic_DNA"/>
</dbReference>
<organism evidence="3 4">
    <name type="scientific">Sphingomonas taxi</name>
    <dbReference type="NCBI Taxonomy" id="1549858"/>
    <lineage>
        <taxon>Bacteria</taxon>
        <taxon>Pseudomonadati</taxon>
        <taxon>Pseudomonadota</taxon>
        <taxon>Alphaproteobacteria</taxon>
        <taxon>Sphingomonadales</taxon>
        <taxon>Sphingomonadaceae</taxon>
        <taxon>Sphingomonas</taxon>
    </lineage>
</organism>